<reference evidence="1" key="1">
    <citation type="journal article" date="2021" name="Proc. Natl. Acad. Sci. U.S.A.">
        <title>A Catalog of Tens of Thousands of Viruses from Human Metagenomes Reveals Hidden Associations with Chronic Diseases.</title>
        <authorList>
            <person name="Tisza M.J."/>
            <person name="Buck C.B."/>
        </authorList>
    </citation>
    <scope>NUCLEOTIDE SEQUENCE</scope>
    <source>
        <strain evidence="1">CtGkF2</strain>
    </source>
</reference>
<organism evidence="1">
    <name type="scientific">Siphoviridae sp. ctGkF2</name>
    <dbReference type="NCBI Taxonomy" id="2827823"/>
    <lineage>
        <taxon>Viruses</taxon>
        <taxon>Duplodnaviria</taxon>
        <taxon>Heunggongvirae</taxon>
        <taxon>Uroviricota</taxon>
        <taxon>Caudoviricetes</taxon>
    </lineage>
</organism>
<proteinExistence type="predicted"/>
<dbReference type="EMBL" id="BK032847">
    <property type="protein sequence ID" value="DAF64008.1"/>
    <property type="molecule type" value="Genomic_DNA"/>
</dbReference>
<name>A0A8S5TLL4_9CAUD</name>
<evidence type="ECO:0000313" key="1">
    <source>
        <dbReference type="EMBL" id="DAF64008.1"/>
    </source>
</evidence>
<protein>
    <submittedName>
        <fullName evidence="1">Uncharacterized protein</fullName>
    </submittedName>
</protein>
<sequence length="203" mass="22528">MPKTVFVIPEIGDRAFNQPRWDTVCGYIAEQQPDAVYGYTKTNVDPSGEADTHPMEVETAIWMIERLQAVFSGAIFLHDPYDQYDRVHPRALLLSDYEEPLPGWASASAAIPQPLEADERYSAVAARTAAYFDRNTVVGDTGYLSEVIHHQPEGVERFAYELGSFRVGSPTGLLELHQHQDGTVSHRLNLVTNSDVEPVGGVL</sequence>
<accession>A0A8S5TLL4</accession>